<name>A0A5J4TCT5_9EUKA</name>
<evidence type="ECO:0000313" key="1">
    <source>
        <dbReference type="EMBL" id="KAA6355481.1"/>
    </source>
</evidence>
<comment type="caution">
    <text evidence="1">The sequence shown here is derived from an EMBL/GenBank/DDBJ whole genome shotgun (WGS) entry which is preliminary data.</text>
</comment>
<accession>A0A5J4TCT5</accession>
<dbReference type="InterPro" id="IPR012337">
    <property type="entry name" value="RNaseH-like_sf"/>
</dbReference>
<dbReference type="AlphaFoldDB" id="A0A5J4TCT5"/>
<feature type="non-terminal residue" evidence="1">
    <location>
        <position position="350"/>
    </location>
</feature>
<dbReference type="EMBL" id="SNRW01034557">
    <property type="protein sequence ID" value="KAA6355481.1"/>
    <property type="molecule type" value="Genomic_DNA"/>
</dbReference>
<sequence>MCMASVVADCGLSLKQTESNAIRNLLIESARMGQEKNGIPPEKIIPHFYRIPLSKDIRIIGPQLRIENLIQLQDECSSVPLDAGTFGGRHVINDFLSQSHLKRKPKMLDIKEIQSSKKIDYSKHGAFLYDHIIGIRIIPSFFVTDALRHQVEALTPTNPDGYTKYITQIGKPLMPHSACMCHVFDLLIKHACLYCEYLDDQVKNVKSTSTELRKQDATRLIQARCPAFIPTRWAISSLISQWIARKGIRISNVIPNSITKINRCVIVWALFDPIHQAISLLERENTSVCEVFPIIVEVATYYDRLKLFEPFKDDQNLQECIFIIENQIINDIILTERGRFLALAFSVTPL</sequence>
<reference evidence="1 2" key="1">
    <citation type="submission" date="2019-03" db="EMBL/GenBank/DDBJ databases">
        <title>Single cell metagenomics reveals metabolic interactions within the superorganism composed of flagellate Streblomastix strix and complex community of Bacteroidetes bacteria on its surface.</title>
        <authorList>
            <person name="Treitli S.C."/>
            <person name="Kolisko M."/>
            <person name="Husnik F."/>
            <person name="Keeling P."/>
            <person name="Hampl V."/>
        </authorList>
    </citation>
    <scope>NUCLEOTIDE SEQUENCE [LARGE SCALE GENOMIC DNA]</scope>
    <source>
        <strain evidence="1">ST1C</strain>
    </source>
</reference>
<protein>
    <submittedName>
        <fullName evidence="1">Uncharacterized protein</fullName>
    </submittedName>
</protein>
<gene>
    <name evidence="1" type="ORF">EZS28_048992</name>
</gene>
<evidence type="ECO:0000313" key="2">
    <source>
        <dbReference type="Proteomes" id="UP000324800"/>
    </source>
</evidence>
<organism evidence="1 2">
    <name type="scientific">Streblomastix strix</name>
    <dbReference type="NCBI Taxonomy" id="222440"/>
    <lineage>
        <taxon>Eukaryota</taxon>
        <taxon>Metamonada</taxon>
        <taxon>Preaxostyla</taxon>
        <taxon>Oxymonadida</taxon>
        <taxon>Streblomastigidae</taxon>
        <taxon>Streblomastix</taxon>
    </lineage>
</organism>
<dbReference type="Proteomes" id="UP000324800">
    <property type="component" value="Unassembled WGS sequence"/>
</dbReference>
<dbReference type="SUPFAM" id="SSF53098">
    <property type="entry name" value="Ribonuclease H-like"/>
    <property type="match status" value="1"/>
</dbReference>
<proteinExistence type="predicted"/>